<dbReference type="Proteomes" id="UP000252355">
    <property type="component" value="Unassembled WGS sequence"/>
</dbReference>
<gene>
    <name evidence="1" type="ORF">OZSIB_2500</name>
</gene>
<organism evidence="1 2">
    <name type="scientific">Candidatus Ozemobacter sibiricus</name>
    <dbReference type="NCBI Taxonomy" id="2268124"/>
    <lineage>
        <taxon>Bacteria</taxon>
        <taxon>Candidatus Ozemobacteria</taxon>
        <taxon>Candidatus Ozemobacterales</taxon>
        <taxon>Candidatus Ozemobacteraceae</taxon>
        <taxon>Candidatus Ozemobacter</taxon>
    </lineage>
</organism>
<evidence type="ECO:0000313" key="1">
    <source>
        <dbReference type="EMBL" id="RCK81123.1"/>
    </source>
</evidence>
<evidence type="ECO:0000313" key="2">
    <source>
        <dbReference type="Proteomes" id="UP000252355"/>
    </source>
</evidence>
<proteinExistence type="predicted"/>
<reference evidence="1 2" key="1">
    <citation type="submission" date="2018-05" db="EMBL/GenBank/DDBJ databases">
        <title>A metagenomic window into the 2 km-deep terrestrial subsurface aquifer revealed taxonomically and functionally diverse microbial community comprising novel uncultured bacterial lineages.</title>
        <authorList>
            <person name="Kadnikov V.V."/>
            <person name="Mardanov A.V."/>
            <person name="Beletsky A.V."/>
            <person name="Banks D."/>
            <person name="Pimenov N.V."/>
            <person name="Frank Y.A."/>
            <person name="Karnachuk O.V."/>
            <person name="Ravin N.V."/>
        </authorList>
    </citation>
    <scope>NUCLEOTIDE SEQUENCE [LARGE SCALE GENOMIC DNA]</scope>
    <source>
        <strain evidence="1">BY5</strain>
    </source>
</reference>
<protein>
    <submittedName>
        <fullName evidence="1">Uncharacterized protein</fullName>
    </submittedName>
</protein>
<sequence>MSLPTPQVSMPKCFGTDYYGKWATTGMTFESMKIDRPEQQQKCFDCPVHEKCYMVNNIRLLRIKR</sequence>
<comment type="caution">
    <text evidence="1">The sequence shown here is derived from an EMBL/GenBank/DDBJ whole genome shotgun (WGS) entry which is preliminary data.</text>
</comment>
<dbReference type="AlphaFoldDB" id="A0A367ZSK4"/>
<accession>A0A367ZSK4</accession>
<dbReference type="EMBL" id="QOQW01000003">
    <property type="protein sequence ID" value="RCK81123.1"/>
    <property type="molecule type" value="Genomic_DNA"/>
</dbReference>
<name>A0A367ZSK4_9BACT</name>